<keyword evidence="6" id="KW-1185">Reference proteome</keyword>
<evidence type="ECO:0000256" key="3">
    <source>
        <dbReference type="ARBA" id="ARBA00022691"/>
    </source>
</evidence>
<dbReference type="GO" id="GO:0005829">
    <property type="term" value="C:cytosol"/>
    <property type="evidence" value="ECO:0007669"/>
    <property type="project" value="TreeGrafter"/>
</dbReference>
<dbReference type="InterPro" id="IPR004556">
    <property type="entry name" value="HemK-like"/>
</dbReference>
<sequence>MVATSSGSGNAGFLEAYGLDRDTPGSVRDALDQTHGALEKADLFFGHGSDSAWDEGVFLLLSALGLPLDSGDEVLSASVSDDGWATTLAWLQERILERKPLPYVTGRAWFAGLEFLCDERALVPRSPLAELIRNNYAPWWTGESPQSLLDLCCGGGCIGIAAAVHQPNLEVVIADIDEAALTLARENIGLHKVAARVSAAQSDLLDDLQGSRFDIILCNPPYVDAEDLAAMPAEFLAEPPLALGSGSDGLDISRRLLRNVGDYLTPRGLLFLEVGNSWEALDSELAGLPLTWIEFSEGGHGVLVLRADEVPEIARSLAARP</sequence>
<dbReference type="GO" id="GO:0032259">
    <property type="term" value="P:methylation"/>
    <property type="evidence" value="ECO:0007669"/>
    <property type="project" value="UniProtKB-KW"/>
</dbReference>
<dbReference type="eggNOG" id="COG2890">
    <property type="taxonomic scope" value="Bacteria"/>
</dbReference>
<name>A4A3J8_9GAMM</name>
<dbReference type="EMBL" id="AAOA02000001">
    <property type="protein sequence ID" value="EAQ99271.1"/>
    <property type="molecule type" value="Genomic_DNA"/>
</dbReference>
<proteinExistence type="predicted"/>
<comment type="caution">
    <text evidence="5">The sequence shown here is derived from an EMBL/GenBank/DDBJ whole genome shotgun (WGS) entry which is preliminary data.</text>
</comment>
<dbReference type="Proteomes" id="UP000019205">
    <property type="component" value="Chromosome"/>
</dbReference>
<dbReference type="NCBIfam" id="TIGR00536">
    <property type="entry name" value="hemK_fam"/>
    <property type="match status" value="1"/>
</dbReference>
<dbReference type="PANTHER" id="PTHR47806:SF1">
    <property type="entry name" value="RIBOSOMAL PROTEIN UL3 GLUTAMINE METHYLTRANSFERASE"/>
    <property type="match status" value="1"/>
</dbReference>
<dbReference type="Gene3D" id="3.40.50.150">
    <property type="entry name" value="Vaccinia Virus protein VP39"/>
    <property type="match status" value="1"/>
</dbReference>
<dbReference type="PANTHER" id="PTHR47806">
    <property type="entry name" value="50S RIBOSOMAL PROTEIN L3 GLUTAMINE METHYLTRANSFERASE"/>
    <property type="match status" value="1"/>
</dbReference>
<dbReference type="Pfam" id="PF05175">
    <property type="entry name" value="MTS"/>
    <property type="match status" value="1"/>
</dbReference>
<dbReference type="EC" id="2.1.1.72" evidence="5"/>
<evidence type="ECO:0000259" key="4">
    <source>
        <dbReference type="Pfam" id="PF05175"/>
    </source>
</evidence>
<organism evidence="5 6">
    <name type="scientific">Congregibacter litoralis KT71</name>
    <dbReference type="NCBI Taxonomy" id="314285"/>
    <lineage>
        <taxon>Bacteria</taxon>
        <taxon>Pseudomonadati</taxon>
        <taxon>Pseudomonadota</taxon>
        <taxon>Gammaproteobacteria</taxon>
        <taxon>Cellvibrionales</taxon>
        <taxon>Halieaceae</taxon>
        <taxon>Congregibacter</taxon>
    </lineage>
</organism>
<dbReference type="STRING" id="314285.KT71_16416"/>
<evidence type="ECO:0000256" key="1">
    <source>
        <dbReference type="ARBA" id="ARBA00022603"/>
    </source>
</evidence>
<dbReference type="GO" id="GO:0036009">
    <property type="term" value="F:protein-glutamine N-methyltransferase activity"/>
    <property type="evidence" value="ECO:0007669"/>
    <property type="project" value="InterPro"/>
</dbReference>
<evidence type="ECO:0000256" key="2">
    <source>
        <dbReference type="ARBA" id="ARBA00022679"/>
    </source>
</evidence>
<feature type="domain" description="Methyltransferase small" evidence="4">
    <location>
        <begin position="146"/>
        <end position="238"/>
    </location>
</feature>
<dbReference type="GO" id="GO:0005840">
    <property type="term" value="C:ribosome"/>
    <property type="evidence" value="ECO:0007669"/>
    <property type="project" value="UniProtKB-KW"/>
</dbReference>
<gene>
    <name evidence="5" type="ORF">KT71_16416</name>
</gene>
<dbReference type="OrthoDB" id="9800643at2"/>
<dbReference type="InterPro" id="IPR017127">
    <property type="entry name" value="Ribosome_uL3_MTase"/>
</dbReference>
<evidence type="ECO:0000313" key="6">
    <source>
        <dbReference type="Proteomes" id="UP000019205"/>
    </source>
</evidence>
<dbReference type="EC" id="2.1.1.-" evidence="5"/>
<evidence type="ECO:0000313" key="5">
    <source>
        <dbReference type="EMBL" id="EAQ99271.1"/>
    </source>
</evidence>
<keyword evidence="5" id="KW-0687">Ribonucleoprotein</keyword>
<dbReference type="HOGENOM" id="CLU_018398_5_1_6"/>
<dbReference type="AlphaFoldDB" id="A4A3J8"/>
<keyword evidence="1 5" id="KW-0489">Methyltransferase</keyword>
<dbReference type="InterPro" id="IPR002052">
    <property type="entry name" value="DNA_methylase_N6_adenine_CS"/>
</dbReference>
<dbReference type="Gene3D" id="1.10.8.10">
    <property type="entry name" value="DNA helicase RuvA subunit, C-terminal domain"/>
    <property type="match status" value="1"/>
</dbReference>
<dbReference type="GO" id="GO:0009007">
    <property type="term" value="F:site-specific DNA-methyltransferase (adenine-specific) activity"/>
    <property type="evidence" value="ECO:0007669"/>
    <property type="project" value="UniProtKB-EC"/>
</dbReference>
<accession>A4A3J8</accession>
<dbReference type="PIRSF" id="PIRSF037167">
    <property type="entry name" value="Mtase_YfcB_prd"/>
    <property type="match status" value="1"/>
</dbReference>
<keyword evidence="5" id="KW-0689">Ribosomal protein</keyword>
<dbReference type="InterPro" id="IPR029063">
    <property type="entry name" value="SAM-dependent_MTases_sf"/>
</dbReference>
<dbReference type="CDD" id="cd02440">
    <property type="entry name" value="AdoMet_MTases"/>
    <property type="match status" value="1"/>
</dbReference>
<dbReference type="InterPro" id="IPR007848">
    <property type="entry name" value="Small_mtfrase_dom"/>
</dbReference>
<dbReference type="SUPFAM" id="SSF53335">
    <property type="entry name" value="S-adenosyl-L-methionine-dependent methyltransferases"/>
    <property type="match status" value="1"/>
</dbReference>
<dbReference type="NCBIfam" id="TIGR03533">
    <property type="entry name" value="L3_gln_methyl"/>
    <property type="match status" value="1"/>
</dbReference>
<protein>
    <submittedName>
        <fullName evidence="5">[LSU ribosomal protein L3P]-glutamine N5-methyltransferase</fullName>
        <ecNumber evidence="5">2.1.1.-</ecNumber>
        <ecNumber evidence="5">2.1.1.72</ecNumber>
    </submittedName>
</protein>
<dbReference type="RefSeq" id="WP_008295715.1">
    <property type="nucleotide sequence ID" value="NZ_CM002299.1"/>
</dbReference>
<keyword evidence="3" id="KW-0949">S-adenosyl-L-methionine</keyword>
<dbReference type="GO" id="GO:0003676">
    <property type="term" value="F:nucleic acid binding"/>
    <property type="evidence" value="ECO:0007669"/>
    <property type="project" value="InterPro"/>
</dbReference>
<keyword evidence="2 5" id="KW-0808">Transferase</keyword>
<dbReference type="PROSITE" id="PS00092">
    <property type="entry name" value="N6_MTASE"/>
    <property type="match status" value="1"/>
</dbReference>
<reference evidence="5 6" key="1">
    <citation type="journal article" date="2007" name="Proc. Natl. Acad. Sci. U.S.A.">
        <title>Characterization of a marine gammaproteobacterium capable of aerobic anoxygenic photosynthesis.</title>
        <authorList>
            <person name="Fuchs B.M."/>
            <person name="Spring S."/>
            <person name="Teeling H."/>
            <person name="Quast C."/>
            <person name="Wulf J."/>
            <person name="Schattenhofer M."/>
            <person name="Yan S."/>
            <person name="Ferriera S."/>
            <person name="Johnson J."/>
            <person name="Glockner F.O."/>
            <person name="Amann R."/>
        </authorList>
    </citation>
    <scope>NUCLEOTIDE SEQUENCE [LARGE SCALE GENOMIC DNA]</scope>
    <source>
        <strain evidence="5">KT71</strain>
    </source>
</reference>
<reference evidence="5 6" key="2">
    <citation type="journal article" date="2009" name="PLoS ONE">
        <title>The photosynthetic apparatus and its regulation in the aerobic gammaproteobacterium Congregibacter litoralis gen. nov., sp. nov.</title>
        <authorList>
            <person name="Spring S."/>
            <person name="Lunsdorf H."/>
            <person name="Fuchs B.M."/>
            <person name="Tindall B.J."/>
        </authorList>
    </citation>
    <scope>NUCLEOTIDE SEQUENCE [LARGE SCALE GENOMIC DNA]</scope>
    <source>
        <strain evidence="5">KT71</strain>
    </source>
</reference>